<evidence type="ECO:0000256" key="1">
    <source>
        <dbReference type="SAM" id="Phobius"/>
    </source>
</evidence>
<organism evidence="2 3">
    <name type="scientific">Candidatus Woesebacteria bacterium GW2011_GWD1_41_12</name>
    <dbReference type="NCBI Taxonomy" id="1618593"/>
    <lineage>
        <taxon>Bacteria</taxon>
        <taxon>Candidatus Woeseibacteriota</taxon>
    </lineage>
</organism>
<accession>A0A0G0UPF2</accession>
<feature type="transmembrane region" description="Helical" evidence="1">
    <location>
        <begin position="85"/>
        <end position="106"/>
    </location>
</feature>
<feature type="transmembrane region" description="Helical" evidence="1">
    <location>
        <begin position="57"/>
        <end position="73"/>
    </location>
</feature>
<comment type="caution">
    <text evidence="2">The sequence shown here is derived from an EMBL/GenBank/DDBJ whole genome shotgun (WGS) entry which is preliminary data.</text>
</comment>
<name>A0A0G0UPF2_9BACT</name>
<keyword evidence="1" id="KW-0812">Transmembrane</keyword>
<feature type="transmembrane region" description="Helical" evidence="1">
    <location>
        <begin position="127"/>
        <end position="144"/>
    </location>
</feature>
<evidence type="ECO:0000313" key="2">
    <source>
        <dbReference type="EMBL" id="KKR89361.1"/>
    </source>
</evidence>
<dbReference type="AlphaFoldDB" id="A0A0G0UPF2"/>
<keyword evidence="1" id="KW-1133">Transmembrane helix</keyword>
<dbReference type="EMBL" id="LCAL01000040">
    <property type="protein sequence ID" value="KKR89361.1"/>
    <property type="molecule type" value="Genomic_DNA"/>
</dbReference>
<proteinExistence type="predicted"/>
<dbReference type="Proteomes" id="UP000034275">
    <property type="component" value="Unassembled WGS sequence"/>
</dbReference>
<gene>
    <name evidence="2" type="ORF">UU39_C0040G0002</name>
</gene>
<keyword evidence="1" id="KW-0472">Membrane</keyword>
<feature type="transmembrane region" description="Helical" evidence="1">
    <location>
        <begin position="26"/>
        <end position="45"/>
    </location>
</feature>
<evidence type="ECO:0000313" key="3">
    <source>
        <dbReference type="Proteomes" id="UP000034275"/>
    </source>
</evidence>
<protein>
    <submittedName>
        <fullName evidence="2">Uncharacterized protein</fullName>
    </submittedName>
</protein>
<sequence>MCPVCTVTVIAGLGISRFFGIDDALTSLWIGAFILSFSFITIDWIEKKWPKLKIKRFTIPFVALMYLLVLVPLKTTGSIGITGNTLWGIDKVILGTAVGSLVFLAGAWADKKERKMRGKQLFPFQKVAFPVFSLILASAVFFLVTR</sequence>
<reference evidence="2 3" key="1">
    <citation type="journal article" date="2015" name="Nature">
        <title>rRNA introns, odd ribosomes, and small enigmatic genomes across a large radiation of phyla.</title>
        <authorList>
            <person name="Brown C.T."/>
            <person name="Hug L.A."/>
            <person name="Thomas B.C."/>
            <person name="Sharon I."/>
            <person name="Castelle C.J."/>
            <person name="Singh A."/>
            <person name="Wilkins M.J."/>
            <person name="Williams K.H."/>
            <person name="Banfield J.F."/>
        </authorList>
    </citation>
    <scope>NUCLEOTIDE SEQUENCE [LARGE SCALE GENOMIC DNA]</scope>
</reference>